<proteinExistence type="predicted"/>
<dbReference type="PANTHER" id="PTHR24299">
    <property type="entry name" value="CYTOCHROME P450 FAMILY 1"/>
    <property type="match status" value="1"/>
</dbReference>
<dbReference type="SUPFAM" id="SSF48264">
    <property type="entry name" value="Cytochrome P450"/>
    <property type="match status" value="1"/>
</dbReference>
<gene>
    <name evidence="2" type="ORF">SAY86_031065</name>
</gene>
<dbReference type="AlphaFoldDB" id="A0AAN7RB71"/>
<accession>A0AAN7RB71</accession>
<organism evidence="2 3">
    <name type="scientific">Trapa natans</name>
    <name type="common">Water chestnut</name>
    <dbReference type="NCBI Taxonomy" id="22666"/>
    <lineage>
        <taxon>Eukaryota</taxon>
        <taxon>Viridiplantae</taxon>
        <taxon>Streptophyta</taxon>
        <taxon>Embryophyta</taxon>
        <taxon>Tracheophyta</taxon>
        <taxon>Spermatophyta</taxon>
        <taxon>Magnoliopsida</taxon>
        <taxon>eudicotyledons</taxon>
        <taxon>Gunneridae</taxon>
        <taxon>Pentapetalae</taxon>
        <taxon>rosids</taxon>
        <taxon>malvids</taxon>
        <taxon>Myrtales</taxon>
        <taxon>Lythraceae</taxon>
        <taxon>Trapa</taxon>
    </lineage>
</organism>
<feature type="region of interest" description="Disordered" evidence="1">
    <location>
        <begin position="129"/>
        <end position="170"/>
    </location>
</feature>
<dbReference type="GO" id="GO:0005506">
    <property type="term" value="F:iron ion binding"/>
    <property type="evidence" value="ECO:0007669"/>
    <property type="project" value="InterPro"/>
</dbReference>
<protein>
    <submittedName>
        <fullName evidence="2">Uncharacterized protein</fullName>
    </submittedName>
</protein>
<dbReference type="InterPro" id="IPR001128">
    <property type="entry name" value="Cyt_P450"/>
</dbReference>
<dbReference type="EMBL" id="JAXQNO010000005">
    <property type="protein sequence ID" value="KAK4798739.1"/>
    <property type="molecule type" value="Genomic_DNA"/>
</dbReference>
<evidence type="ECO:0000313" key="2">
    <source>
        <dbReference type="EMBL" id="KAK4798739.1"/>
    </source>
</evidence>
<dbReference type="Pfam" id="PF00067">
    <property type="entry name" value="p450"/>
    <property type="match status" value="1"/>
</dbReference>
<dbReference type="GO" id="GO:0016705">
    <property type="term" value="F:oxidoreductase activity, acting on paired donors, with incorporation or reduction of molecular oxygen"/>
    <property type="evidence" value="ECO:0007669"/>
    <property type="project" value="InterPro"/>
</dbReference>
<reference evidence="2 3" key="1">
    <citation type="journal article" date="2023" name="Hortic Res">
        <title>Pangenome of water caltrop reveals structural variations and asymmetric subgenome divergence after allopolyploidization.</title>
        <authorList>
            <person name="Zhang X."/>
            <person name="Chen Y."/>
            <person name="Wang L."/>
            <person name="Yuan Y."/>
            <person name="Fang M."/>
            <person name="Shi L."/>
            <person name="Lu R."/>
            <person name="Comes H.P."/>
            <person name="Ma Y."/>
            <person name="Chen Y."/>
            <person name="Huang G."/>
            <person name="Zhou Y."/>
            <person name="Zheng Z."/>
            <person name="Qiu Y."/>
        </authorList>
    </citation>
    <scope>NUCLEOTIDE SEQUENCE [LARGE SCALE GENOMIC DNA]</scope>
    <source>
        <strain evidence="2">F231</strain>
    </source>
</reference>
<dbReference type="GO" id="GO:0020037">
    <property type="term" value="F:heme binding"/>
    <property type="evidence" value="ECO:0007669"/>
    <property type="project" value="InterPro"/>
</dbReference>
<name>A0AAN7RB71_TRANT</name>
<dbReference type="GO" id="GO:0004497">
    <property type="term" value="F:monooxygenase activity"/>
    <property type="evidence" value="ECO:0007669"/>
    <property type="project" value="InterPro"/>
</dbReference>
<evidence type="ECO:0000313" key="3">
    <source>
        <dbReference type="Proteomes" id="UP001346149"/>
    </source>
</evidence>
<dbReference type="Proteomes" id="UP001346149">
    <property type="component" value="Unassembled WGS sequence"/>
</dbReference>
<comment type="caution">
    <text evidence="2">The sequence shown here is derived from an EMBL/GenBank/DDBJ whole genome shotgun (WGS) entry which is preliminary data.</text>
</comment>
<dbReference type="Gene3D" id="1.10.630.10">
    <property type="entry name" value="Cytochrome P450"/>
    <property type="match status" value="1"/>
</dbReference>
<sequence>MLCCSAAYLAPSGRCCHRPKKLPPGPPPLPLIGNLLSLAGDRAHRALADLAGMHGPVMSLKLGSMRSVVISSAAAAREVMQKHDLTFSDRTVPDGIRHFDHHLRSIVWLPSAPSGGLSGGSLNPISSQLRGWPTSKTSADKRLMISPSTSGGVPAPAKLLTSGRWPSARP</sequence>
<evidence type="ECO:0000256" key="1">
    <source>
        <dbReference type="SAM" id="MobiDB-lite"/>
    </source>
</evidence>
<dbReference type="PANTHER" id="PTHR24299:SF59">
    <property type="entry name" value="CYTOCHROME P450 SUPERFAMILY PROTEIN"/>
    <property type="match status" value="1"/>
</dbReference>
<dbReference type="InterPro" id="IPR036396">
    <property type="entry name" value="Cyt_P450_sf"/>
</dbReference>
<keyword evidence="3" id="KW-1185">Reference proteome</keyword>